<evidence type="ECO:0000313" key="5">
    <source>
        <dbReference type="EMBL" id="TPX08253.1"/>
    </source>
</evidence>
<comment type="similarity">
    <text evidence="1">Belongs to the oxygen-dependent FAD-linked oxidoreductase family.</text>
</comment>
<feature type="compositionally biased region" description="Basic and acidic residues" evidence="3">
    <location>
        <begin position="61"/>
        <end position="70"/>
    </location>
</feature>
<dbReference type="Pfam" id="PF01565">
    <property type="entry name" value="FAD_binding_4"/>
    <property type="match status" value="1"/>
</dbReference>
<dbReference type="InterPro" id="IPR016166">
    <property type="entry name" value="FAD-bd_PCMH"/>
</dbReference>
<evidence type="ECO:0000313" key="6">
    <source>
        <dbReference type="EMBL" id="TPX08276.1"/>
    </source>
</evidence>
<dbReference type="PANTHER" id="PTHR13878">
    <property type="entry name" value="GULONOLACTONE OXIDASE"/>
    <property type="match status" value="1"/>
</dbReference>
<evidence type="ECO:0000256" key="3">
    <source>
        <dbReference type="SAM" id="MobiDB-lite"/>
    </source>
</evidence>
<comment type="caution">
    <text evidence="6">The sequence shown here is derived from an EMBL/GenBank/DDBJ whole genome shotgun (WGS) entry which is preliminary data.</text>
</comment>
<dbReference type="AlphaFoldDB" id="A0A507ANQ6"/>
<dbReference type="PANTHER" id="PTHR13878:SF97">
    <property type="entry name" value="ISOAMYL ALCOHOL OXIDASE"/>
    <property type="match status" value="1"/>
</dbReference>
<evidence type="ECO:0000313" key="7">
    <source>
        <dbReference type="Proteomes" id="UP000319257"/>
    </source>
</evidence>
<dbReference type="InterPro" id="IPR050432">
    <property type="entry name" value="FAD-linked_Oxidoreductases_BP"/>
</dbReference>
<organism evidence="6 7">
    <name type="scientific">Thyridium curvatum</name>
    <dbReference type="NCBI Taxonomy" id="1093900"/>
    <lineage>
        <taxon>Eukaryota</taxon>
        <taxon>Fungi</taxon>
        <taxon>Dikarya</taxon>
        <taxon>Ascomycota</taxon>
        <taxon>Pezizomycotina</taxon>
        <taxon>Sordariomycetes</taxon>
        <taxon>Sordariomycetidae</taxon>
        <taxon>Thyridiales</taxon>
        <taxon>Thyridiaceae</taxon>
        <taxon>Thyridium</taxon>
    </lineage>
</organism>
<dbReference type="Gene3D" id="3.30.465.10">
    <property type="match status" value="2"/>
</dbReference>
<dbReference type="InterPro" id="IPR036318">
    <property type="entry name" value="FAD-bd_PCMH-like_sf"/>
</dbReference>
<feature type="region of interest" description="Disordered" evidence="3">
    <location>
        <begin position="46"/>
        <end position="80"/>
    </location>
</feature>
<sequence>MASVSRQQPILSLTGETPELHPANTIRKALTLEVFFLEWQQLLMAQKRPRGKRQKSPAQPERPRRERPPHDQSGTASEGFEAFCRRFIEPRLREHVERQAEGDIKQSVRPTSSRESSTSGEASKQLIKLVLGLAQLIVHRYIAKRTATENTAEETQDSFSGISTQWSEAPLSGRDGSPLSARDDQLVASLDRVLDQLQATEDLLVRTMYSPASHENCQIRRSILVHANSLQAAIGRAAAQVRGLRGRLKSGDQGGNQCDRASEGARRQYGESASYYWPSGCKDRLNRRGMVSFTASARAAILASVLLPRHILAVPQSSSPALVPRIWNGKKYGCKCYIGDSCWPAEPAWTHLNKTLDGNLAVDIPPGAPCHDEFNGPLGTVKTYDAAKCAEVTSNFASEDWTVSLPAAALWTFFTNETCRPTLNRKDVCTLGYYPIYVIMAKTTSHIKAGIDFARANNLRLIVRNTGHDFLGRSTGFGSLVINTHSFKDYTFHKSYRGPGNYSGPCVEVGAGVQGREFLRVGHERTPPVVVVTGECPTVGIAGGLVGGGGHGPWTTLKGFASDNALEFHAITADGVVRKANAEENPDLYWALKGGGPGAFAVILSVTYAVFEDVRSAGAILNINRTHTTDTQLWWKGVTAFHGYANHFVDSGLYVYWELAELSLHIQPFVAIGQSASDLREILKPLLDDLDRLGLEYSFSIKEFSTFFDLYIDMFEDEGAGGTAITGGWMFSHNDVAKNNEGIIGSFQNALANGAFIVGHLWDAGHSPTITESAINPRFKQSSDFAIVALPVAVNASLGEKAAAQELLTSNIDLELQKAGPCGANYVNEADPFQDNWQEHFWGTNYPKLLEIKKKWDPDTLFYYVSTPGTEDWEQIEHNTRLCKKL</sequence>
<evidence type="ECO:0000256" key="2">
    <source>
        <dbReference type="ARBA" id="ARBA00023002"/>
    </source>
</evidence>
<feature type="compositionally biased region" description="Basic and acidic residues" evidence="3">
    <location>
        <begin position="97"/>
        <end position="106"/>
    </location>
</feature>
<feature type="compositionally biased region" description="Polar residues" evidence="3">
    <location>
        <begin position="157"/>
        <end position="167"/>
    </location>
</feature>
<dbReference type="InterPro" id="IPR016169">
    <property type="entry name" value="FAD-bd_PCMH_sub2"/>
</dbReference>
<name>A0A507ANQ6_9PEZI</name>
<keyword evidence="2" id="KW-0560">Oxidoreductase</keyword>
<dbReference type="GO" id="GO:0016491">
    <property type="term" value="F:oxidoreductase activity"/>
    <property type="evidence" value="ECO:0007669"/>
    <property type="project" value="UniProtKB-KW"/>
</dbReference>
<reference evidence="6 7" key="1">
    <citation type="submission" date="2019-06" db="EMBL/GenBank/DDBJ databases">
        <title>Draft genome sequence of the filamentous fungus Phialemoniopsis curvata isolated from diesel fuel.</title>
        <authorList>
            <person name="Varaljay V.A."/>
            <person name="Lyon W.J."/>
            <person name="Crouch A.L."/>
            <person name="Drake C.E."/>
            <person name="Hollomon J.M."/>
            <person name="Nadeau L.J."/>
            <person name="Nunn H.S."/>
            <person name="Stevenson B.S."/>
            <person name="Bojanowski C.L."/>
            <person name="Crookes-Goodson W.J."/>
        </authorList>
    </citation>
    <scope>NUCLEOTIDE SEQUENCE [LARGE SCALE GENOMIC DNA]</scope>
    <source>
        <strain evidence="6 7">D216</strain>
    </source>
</reference>
<feature type="compositionally biased region" description="Low complexity" evidence="3">
    <location>
        <begin position="107"/>
        <end position="121"/>
    </location>
</feature>
<evidence type="ECO:0000259" key="4">
    <source>
        <dbReference type="PROSITE" id="PS51387"/>
    </source>
</evidence>
<gene>
    <name evidence="5" type="ORF">E0L32_001828</name>
    <name evidence="6" type="ORF">E0L32_001851</name>
</gene>
<proteinExistence type="inferred from homology"/>
<accession>A0A507ANQ6</accession>
<protein>
    <recommendedName>
        <fullName evidence="4">FAD-binding PCMH-type domain-containing protein</fullName>
    </recommendedName>
</protein>
<evidence type="ECO:0000256" key="1">
    <source>
        <dbReference type="ARBA" id="ARBA00005466"/>
    </source>
</evidence>
<dbReference type="GO" id="GO:0071949">
    <property type="term" value="F:FAD binding"/>
    <property type="evidence" value="ECO:0007669"/>
    <property type="project" value="InterPro"/>
</dbReference>
<dbReference type="OrthoDB" id="9983560at2759"/>
<dbReference type="GeneID" id="41969275"/>
<dbReference type="Proteomes" id="UP000319257">
    <property type="component" value="Unassembled WGS sequence"/>
</dbReference>
<keyword evidence="7" id="KW-1185">Reference proteome</keyword>
<dbReference type="Pfam" id="PF08031">
    <property type="entry name" value="BBE"/>
    <property type="match status" value="1"/>
</dbReference>
<dbReference type="InParanoid" id="A0A507ANQ6"/>
<dbReference type="SUPFAM" id="SSF56176">
    <property type="entry name" value="FAD-binding/transporter-associated domain-like"/>
    <property type="match status" value="1"/>
</dbReference>
<dbReference type="EMBL" id="SKBQ01000007">
    <property type="protein sequence ID" value="TPX08276.1"/>
    <property type="molecule type" value="Genomic_DNA"/>
</dbReference>
<feature type="region of interest" description="Disordered" evidence="3">
    <location>
        <begin position="148"/>
        <end position="180"/>
    </location>
</feature>
<dbReference type="InterPro" id="IPR012951">
    <property type="entry name" value="BBE"/>
</dbReference>
<dbReference type="PROSITE" id="PS51387">
    <property type="entry name" value="FAD_PCMH"/>
    <property type="match status" value="1"/>
</dbReference>
<dbReference type="RefSeq" id="XP_030989964.1">
    <property type="nucleotide sequence ID" value="XM_031135950.1"/>
</dbReference>
<feature type="region of interest" description="Disordered" evidence="3">
    <location>
        <begin position="97"/>
        <end position="121"/>
    </location>
</feature>
<dbReference type="STRING" id="1093900.A0A507ANQ6"/>
<dbReference type="InterPro" id="IPR006094">
    <property type="entry name" value="Oxid_FAD_bind_N"/>
</dbReference>
<dbReference type="EMBL" id="SKBQ01000007">
    <property type="protein sequence ID" value="TPX08253.1"/>
    <property type="molecule type" value="Genomic_DNA"/>
</dbReference>
<feature type="domain" description="FAD-binding PCMH-type" evidence="4">
    <location>
        <begin position="431"/>
        <end position="613"/>
    </location>
</feature>